<reference evidence="1" key="1">
    <citation type="submission" date="2014-01" db="EMBL/GenBank/DDBJ databases">
        <title>The genome of the white-rot fungus Pycnoporus cinnabarinus: a basidiomycete model with a versatile arsenal for lignocellulosic biomass breakdown.</title>
        <authorList>
            <person name="Levasseur A."/>
            <person name="Lomascolo A."/>
            <person name="Ruiz-Duenas F.J."/>
            <person name="Uzan E."/>
            <person name="Piumi F."/>
            <person name="Kues U."/>
            <person name="Ram A.F.J."/>
            <person name="Murat C."/>
            <person name="Haon M."/>
            <person name="Benoit I."/>
            <person name="Arfi Y."/>
            <person name="Chevret D."/>
            <person name="Drula E."/>
            <person name="Kwon M.J."/>
            <person name="Gouret P."/>
            <person name="Lesage-Meessen L."/>
            <person name="Lombard V."/>
            <person name="Mariette J."/>
            <person name="Noirot C."/>
            <person name="Park J."/>
            <person name="Patyshakuliyeva A."/>
            <person name="Wieneger R.A.B."/>
            <person name="Wosten H.A.B."/>
            <person name="Martin F."/>
            <person name="Coutinho P.M."/>
            <person name="de Vries R."/>
            <person name="Martinez A.T."/>
            <person name="Klopp C."/>
            <person name="Pontarotti P."/>
            <person name="Henrissat B."/>
            <person name="Record E."/>
        </authorList>
    </citation>
    <scope>NUCLEOTIDE SEQUENCE [LARGE SCALE GENOMIC DNA]</scope>
    <source>
        <strain evidence="1">BRFM137</strain>
    </source>
</reference>
<protein>
    <submittedName>
        <fullName evidence="1">Uncharacterized protein</fullName>
    </submittedName>
</protein>
<evidence type="ECO:0000313" key="1">
    <source>
        <dbReference type="EMBL" id="CDO76159.1"/>
    </source>
</evidence>
<sequence length="160" mass="17270">MQTQETSDSEGRGHTPRRCVWRRPRATILGLLTFAWLSPRLSVLGVEFDTDLSKLPPARTELRLMLGVPRGALQVGLSPIEDPVAVAAFLSDSFPSLADIVNGWDEIDCTEDELDGNDKLRRLGGRTCVPRARGTRVAHGSEVCGDTRAGETVAGEEGGS</sequence>
<dbReference type="EMBL" id="CCBP010000344">
    <property type="protein sequence ID" value="CDO76159.1"/>
    <property type="molecule type" value="Genomic_DNA"/>
</dbReference>
<proteinExistence type="predicted"/>
<organism evidence="1 2">
    <name type="scientific">Pycnoporus cinnabarinus</name>
    <name type="common">Cinnabar-red polypore</name>
    <name type="synonym">Trametes cinnabarina</name>
    <dbReference type="NCBI Taxonomy" id="5643"/>
    <lineage>
        <taxon>Eukaryota</taxon>
        <taxon>Fungi</taxon>
        <taxon>Dikarya</taxon>
        <taxon>Basidiomycota</taxon>
        <taxon>Agaricomycotina</taxon>
        <taxon>Agaricomycetes</taxon>
        <taxon>Polyporales</taxon>
        <taxon>Polyporaceae</taxon>
        <taxon>Trametes</taxon>
    </lineage>
</organism>
<accession>A0A060SVB0</accession>
<gene>
    <name evidence="1" type="ORF">BN946_scf184740.g2</name>
</gene>
<dbReference type="Proteomes" id="UP000029665">
    <property type="component" value="Unassembled WGS sequence"/>
</dbReference>
<name>A0A060SVB0_PYCCI</name>
<dbReference type="OrthoDB" id="2803881at2759"/>
<keyword evidence="2" id="KW-1185">Reference proteome</keyword>
<dbReference type="AlphaFoldDB" id="A0A060SVB0"/>
<comment type="caution">
    <text evidence="1">The sequence shown here is derived from an EMBL/GenBank/DDBJ whole genome shotgun (WGS) entry which is preliminary data.</text>
</comment>
<evidence type="ECO:0000313" key="2">
    <source>
        <dbReference type="Proteomes" id="UP000029665"/>
    </source>
</evidence>
<dbReference type="HOGENOM" id="CLU_1653035_0_0_1"/>